<feature type="non-terminal residue" evidence="2">
    <location>
        <position position="1"/>
    </location>
</feature>
<feature type="compositionally biased region" description="Polar residues" evidence="1">
    <location>
        <begin position="145"/>
        <end position="158"/>
    </location>
</feature>
<evidence type="ECO:0000256" key="1">
    <source>
        <dbReference type="SAM" id="MobiDB-lite"/>
    </source>
</evidence>
<gene>
    <name evidence="2" type="primary">ORF51888</name>
</gene>
<feature type="compositionally biased region" description="Polar residues" evidence="1">
    <location>
        <begin position="53"/>
        <end position="64"/>
    </location>
</feature>
<feature type="region of interest" description="Disordered" evidence="1">
    <location>
        <begin position="234"/>
        <end position="276"/>
    </location>
</feature>
<reference evidence="2" key="1">
    <citation type="submission" date="2014-12" db="EMBL/GenBank/DDBJ databases">
        <title>Insight into the proteome of Arion vulgaris.</title>
        <authorList>
            <person name="Aradska J."/>
            <person name="Bulat T."/>
            <person name="Smidak R."/>
            <person name="Sarate P."/>
            <person name="Gangsoo J."/>
            <person name="Sialana F."/>
            <person name="Bilban M."/>
            <person name="Lubec G."/>
        </authorList>
    </citation>
    <scope>NUCLEOTIDE SEQUENCE</scope>
    <source>
        <tissue evidence="2">Skin</tissue>
    </source>
</reference>
<feature type="compositionally biased region" description="Basic and acidic residues" evidence="1">
    <location>
        <begin position="1"/>
        <end position="15"/>
    </location>
</feature>
<protein>
    <recommendedName>
        <fullName evidence="3">Neurogenic mastermind-like N-terminal domain-containing protein</fullName>
    </recommendedName>
</protein>
<evidence type="ECO:0008006" key="3">
    <source>
        <dbReference type="Google" id="ProtNLM"/>
    </source>
</evidence>
<accession>A0A0B6Z7C3</accession>
<feature type="region of interest" description="Disordered" evidence="1">
    <location>
        <begin position="77"/>
        <end position="107"/>
    </location>
</feature>
<proteinExistence type="predicted"/>
<feature type="non-terminal residue" evidence="2">
    <location>
        <position position="276"/>
    </location>
</feature>
<feature type="region of interest" description="Disordered" evidence="1">
    <location>
        <begin position="128"/>
        <end position="172"/>
    </location>
</feature>
<feature type="compositionally biased region" description="Polar residues" evidence="1">
    <location>
        <begin position="84"/>
        <end position="94"/>
    </location>
</feature>
<feature type="compositionally biased region" description="Low complexity" evidence="1">
    <location>
        <begin position="95"/>
        <end position="107"/>
    </location>
</feature>
<feature type="compositionally biased region" description="Polar residues" evidence="1">
    <location>
        <begin position="128"/>
        <end position="137"/>
    </location>
</feature>
<sequence>EQMKMQMIEKMRMEQQHQQQAQQGRSPPQYMSRAPPPEYNIHHSARPHGVYPNSVSPNGNQNPLQTIQNLINKTSPYGAVKSEVPNSSSPGQTNSGMMSSQISAMQQQTMPVTMASNDMGNLSQAVRPQFHSQQHLQQPPGYSAVESSARAQSSSTYTGAIMRNQRPPNVNVGPDGLNISQSRNNSDWARSNLMQSSHGNMRNGIHNNSGCSPHEMVQSSSISAHMMQYQQHRPPHYITSTGGMAAAPPSNIPQVQQQQQVRLATSGQIRGGPGTS</sequence>
<evidence type="ECO:0000313" key="2">
    <source>
        <dbReference type="EMBL" id="CEK64474.1"/>
    </source>
</evidence>
<dbReference type="EMBL" id="HACG01017609">
    <property type="protein sequence ID" value="CEK64474.1"/>
    <property type="molecule type" value="Transcribed_RNA"/>
</dbReference>
<organism evidence="2">
    <name type="scientific">Arion vulgaris</name>
    <dbReference type="NCBI Taxonomy" id="1028688"/>
    <lineage>
        <taxon>Eukaryota</taxon>
        <taxon>Metazoa</taxon>
        <taxon>Spiralia</taxon>
        <taxon>Lophotrochozoa</taxon>
        <taxon>Mollusca</taxon>
        <taxon>Gastropoda</taxon>
        <taxon>Heterobranchia</taxon>
        <taxon>Euthyneura</taxon>
        <taxon>Panpulmonata</taxon>
        <taxon>Eupulmonata</taxon>
        <taxon>Stylommatophora</taxon>
        <taxon>Helicina</taxon>
        <taxon>Arionoidea</taxon>
        <taxon>Arionidae</taxon>
        <taxon>Arion</taxon>
    </lineage>
</organism>
<name>A0A0B6Z7C3_9EUPU</name>
<dbReference type="AlphaFoldDB" id="A0A0B6Z7C3"/>
<feature type="region of interest" description="Disordered" evidence="1">
    <location>
        <begin position="1"/>
        <end position="64"/>
    </location>
</feature>